<evidence type="ECO:0000256" key="1">
    <source>
        <dbReference type="ARBA" id="ARBA00001971"/>
    </source>
</evidence>
<dbReference type="FunFam" id="1.10.630.10:FF:000011">
    <property type="entry name" value="Cytochrome P450 83B1"/>
    <property type="match status" value="3"/>
</dbReference>
<evidence type="ECO:0000256" key="10">
    <source>
        <dbReference type="PIRSR" id="PIRSR602401-1"/>
    </source>
</evidence>
<dbReference type="OrthoDB" id="2789670at2759"/>
<evidence type="ECO:0000256" key="5">
    <source>
        <dbReference type="ARBA" id="ARBA00022723"/>
    </source>
</evidence>
<evidence type="ECO:0000256" key="3">
    <source>
        <dbReference type="ARBA" id="ARBA00010617"/>
    </source>
</evidence>
<dbReference type="GO" id="GO:0020037">
    <property type="term" value="F:heme binding"/>
    <property type="evidence" value="ECO:0007669"/>
    <property type="project" value="InterPro"/>
</dbReference>
<keyword evidence="11" id="KW-0812">Transmembrane</keyword>
<dbReference type="GO" id="GO:0005506">
    <property type="term" value="F:iron ion binding"/>
    <property type="evidence" value="ECO:0007669"/>
    <property type="project" value="InterPro"/>
</dbReference>
<dbReference type="InterPro" id="IPR002401">
    <property type="entry name" value="Cyt_P450_E_grp-I"/>
</dbReference>
<evidence type="ECO:0008006" key="14">
    <source>
        <dbReference type="Google" id="ProtNLM"/>
    </source>
</evidence>
<keyword evidence="5 10" id="KW-0479">Metal-binding</keyword>
<proteinExistence type="inferred from homology"/>
<keyword evidence="7 10" id="KW-0408">Iron</keyword>
<dbReference type="Gene3D" id="1.10.630.10">
    <property type="entry name" value="Cytochrome P450"/>
    <property type="match status" value="3"/>
</dbReference>
<comment type="similarity">
    <text evidence="3">Belongs to the cytochrome P450 family.</text>
</comment>
<keyword evidence="8" id="KW-0503">Monooxygenase</keyword>
<evidence type="ECO:0000256" key="8">
    <source>
        <dbReference type="ARBA" id="ARBA00023033"/>
    </source>
</evidence>
<accession>A0A371GTV7</accession>
<evidence type="ECO:0000256" key="4">
    <source>
        <dbReference type="ARBA" id="ARBA00022617"/>
    </source>
</evidence>
<keyword evidence="13" id="KW-1185">Reference proteome</keyword>
<dbReference type="STRING" id="157652.A0A371GTV7"/>
<feature type="binding site" description="axial binding residue" evidence="10">
    <location>
        <position position="449"/>
    </location>
    <ligand>
        <name>heme</name>
        <dbReference type="ChEBI" id="CHEBI:30413"/>
    </ligand>
    <ligandPart>
        <name>Fe</name>
        <dbReference type="ChEBI" id="CHEBI:18248"/>
    </ligandPart>
</feature>
<evidence type="ECO:0000256" key="9">
    <source>
        <dbReference type="ARBA" id="ARBA00023136"/>
    </source>
</evidence>
<dbReference type="GO" id="GO:0004497">
    <property type="term" value="F:monooxygenase activity"/>
    <property type="evidence" value="ECO:0007669"/>
    <property type="project" value="UniProtKB-KW"/>
</dbReference>
<dbReference type="InterPro" id="IPR036396">
    <property type="entry name" value="Cyt_P450_sf"/>
</dbReference>
<protein>
    <recommendedName>
        <fullName evidence="14">Cytochrome P450 CYP736A12</fullName>
    </recommendedName>
</protein>
<feature type="transmembrane region" description="Helical" evidence="11">
    <location>
        <begin position="1002"/>
        <end position="1022"/>
    </location>
</feature>
<keyword evidence="11" id="KW-1133">Transmembrane helix</keyword>
<keyword evidence="6" id="KW-0560">Oxidoreductase</keyword>
<comment type="subcellular location">
    <subcellularLocation>
        <location evidence="2">Membrane</location>
    </subcellularLocation>
</comment>
<keyword evidence="4 10" id="KW-0349">Heme</keyword>
<dbReference type="InterPro" id="IPR001128">
    <property type="entry name" value="Cyt_P450"/>
</dbReference>
<evidence type="ECO:0000256" key="2">
    <source>
        <dbReference type="ARBA" id="ARBA00004370"/>
    </source>
</evidence>
<reference evidence="12" key="1">
    <citation type="submission" date="2018-05" db="EMBL/GenBank/DDBJ databases">
        <title>Draft genome of Mucuna pruriens seed.</title>
        <authorList>
            <person name="Nnadi N.E."/>
            <person name="Vos R."/>
            <person name="Hasami M.H."/>
            <person name="Devisetty U.K."/>
            <person name="Aguiy J.C."/>
        </authorList>
    </citation>
    <scope>NUCLEOTIDE SEQUENCE [LARGE SCALE GENOMIC DNA]</scope>
    <source>
        <strain evidence="12">JCA_2017</strain>
    </source>
</reference>
<dbReference type="EMBL" id="QJKJ01004481">
    <property type="protein sequence ID" value="RDX93969.1"/>
    <property type="molecule type" value="Genomic_DNA"/>
</dbReference>
<dbReference type="GO" id="GO:0016020">
    <property type="term" value="C:membrane"/>
    <property type="evidence" value="ECO:0007669"/>
    <property type="project" value="UniProtKB-SubCell"/>
</dbReference>
<dbReference type="PRINTS" id="PR00463">
    <property type="entry name" value="EP450I"/>
</dbReference>
<evidence type="ECO:0000313" key="13">
    <source>
        <dbReference type="Proteomes" id="UP000257109"/>
    </source>
</evidence>
<evidence type="ECO:0000256" key="11">
    <source>
        <dbReference type="SAM" id="Phobius"/>
    </source>
</evidence>
<comment type="cofactor">
    <cofactor evidence="1 10">
        <name>heme</name>
        <dbReference type="ChEBI" id="CHEBI:30413"/>
    </cofactor>
</comment>
<dbReference type="Proteomes" id="UP000257109">
    <property type="component" value="Unassembled WGS sequence"/>
</dbReference>
<dbReference type="SUPFAM" id="SSF48264">
    <property type="entry name" value="Cytochrome P450"/>
    <property type="match status" value="3"/>
</dbReference>
<evidence type="ECO:0000256" key="6">
    <source>
        <dbReference type="ARBA" id="ARBA00023002"/>
    </source>
</evidence>
<dbReference type="InterPro" id="IPR017972">
    <property type="entry name" value="Cyt_P450_CS"/>
</dbReference>
<dbReference type="PROSITE" id="PS00086">
    <property type="entry name" value="CYTOCHROME_P450"/>
    <property type="match status" value="3"/>
</dbReference>
<dbReference type="PRINTS" id="PR00385">
    <property type="entry name" value="P450"/>
</dbReference>
<feature type="transmembrane region" description="Helical" evidence="11">
    <location>
        <begin position="493"/>
        <end position="512"/>
    </location>
</feature>
<dbReference type="PANTHER" id="PTHR47943">
    <property type="entry name" value="CYTOCHROME P450 93A3-LIKE"/>
    <property type="match status" value="1"/>
</dbReference>
<dbReference type="GO" id="GO:0016705">
    <property type="term" value="F:oxidoreductase activity, acting on paired donors, with incorporation or reduction of molecular oxygen"/>
    <property type="evidence" value="ECO:0007669"/>
    <property type="project" value="InterPro"/>
</dbReference>
<dbReference type="PANTHER" id="PTHR47943:SF9">
    <property type="entry name" value="CYTOCHROME P450"/>
    <property type="match status" value="1"/>
</dbReference>
<dbReference type="CDD" id="cd11072">
    <property type="entry name" value="CYP71-like"/>
    <property type="match status" value="3"/>
</dbReference>
<gene>
    <name evidence="12" type="ORF">CR513_23697</name>
</gene>
<evidence type="ECO:0000256" key="7">
    <source>
        <dbReference type="ARBA" id="ARBA00023004"/>
    </source>
</evidence>
<organism evidence="12 13">
    <name type="scientific">Mucuna pruriens</name>
    <name type="common">Velvet bean</name>
    <name type="synonym">Dolichos pruriens</name>
    <dbReference type="NCBI Taxonomy" id="157652"/>
    <lineage>
        <taxon>Eukaryota</taxon>
        <taxon>Viridiplantae</taxon>
        <taxon>Streptophyta</taxon>
        <taxon>Embryophyta</taxon>
        <taxon>Tracheophyta</taxon>
        <taxon>Spermatophyta</taxon>
        <taxon>Magnoliopsida</taxon>
        <taxon>eudicotyledons</taxon>
        <taxon>Gunneridae</taxon>
        <taxon>Pentapetalae</taxon>
        <taxon>rosids</taxon>
        <taxon>fabids</taxon>
        <taxon>Fabales</taxon>
        <taxon>Fabaceae</taxon>
        <taxon>Papilionoideae</taxon>
        <taxon>50 kb inversion clade</taxon>
        <taxon>NPAAA clade</taxon>
        <taxon>indigoferoid/millettioid clade</taxon>
        <taxon>Phaseoleae</taxon>
        <taxon>Mucuna</taxon>
    </lineage>
</organism>
<evidence type="ECO:0000313" key="12">
    <source>
        <dbReference type="EMBL" id="RDX93969.1"/>
    </source>
</evidence>
<feature type="non-terminal residue" evidence="12">
    <location>
        <position position="1"/>
    </location>
</feature>
<sequence length="1507" mass="170941">MLLETSIIAGALLVIFILILSIAFLHRNQLEDDRAHHPPGPKALPIIGHLHMLGKVPHRTLHALANKYGPIMSIKLGQVPAIVVSSPETAELFLKTHDSVFASRPKTQASEYMSYGGKDLVFSEYGDYWRNVRKLCTTQLLSASKVEMFAPLRRDELRVFVKSLEKAAASHDVVNIGEQVGDLMSNIAHKMILGCSRDYRFDLKELTHEALHLTEAFNMADYVPWARVFDLQGRWKKKLKKTRKTFDQMIEQIIKDHDDSFEKDKKSEHYKDFVHTLLSHMHQPMDQHQEKHVHDRTNIKAIILDMMAGAVDISTNVIEWVMSELLGHPKVMKGLQDELNNVVGTNRLVEESDLPKLSYLNMVVKETLRLYPVGPILERYESLEDITINEYYIKKNSIILINVWAIGRDPKIWSNNVEMFYPERFVNNNIDIRGHNFQLIPFGSGRRGCPGMQLGLTTVGLVIAQLVHCFNWELPIDLSSNNLNIKKMLPQTLAIPAVLLVIFIFILSAAVLQSKQRQHNGKQPPGPKTLPIIGNLHMLGKLPHRTLQSLATKYGSIMSLKLGHVPTIVVSSPESAELFLKTHDIAFASRPRSISSKYISYGGKGLVFSEYGPYWRNMRKLCTVQLLIASKVEMFSPLRSEQLGELVKLLQKAASSREVVDLSDIVGDLIENITYKMIFGRSKDDRFDVKNLVREVVNLAGTFNVADYVPWLRVFDLQGLVKRLKKVSKSFDEVLEQIIKDHEQSSDNEQKSQRQKDFVDILLGLMHQPLDPQDEHGHVIDRTNIKAIVMTMIIAAIDTSATTVEWAMSELLKHPRVMKKLQDELESVVGKDRKVEEIDMEKLPYLDIVVKETLRLYPVAPLLVPRECREDVTINGYYIKKKSRIIINAWAIGRDPKVWSDNAEEFYPERFENNNIDIRGYDFRLVPFGSGRRGCPGIHLGLTTAKTVLAQLVHCFNWELPLGMSLEDLDMGEKFGLTMPRSKHLLAVPTYRLAGEGSLRHNMFPLILVILIAPIVTLIYLLRTTVSRPKQPPGPPRLPIIGNLHVVGRAGTLPHRCLQSLAKRYGPIMSLQLGTVPTVVVSSPEAAELFLKTHDAVFANRPKFEAAQYTYGAESVAFAEYGAYWRNVRKVCTTHLLSASKVESFGRLRKREVGAMVEWVKEAAAAREVVDVSEKVGEVLREMACKMVLGRSKDDRYDLKGILLETMSVSGAFNLADYVPCLRLFDLQGLTRRSKKISKVLDKMLDMMIEEHQLAPTEEGNLKDFIDTLLSLKDQPMQPHDEHAHIIDKRSIKGIVFDMIIGASETSSNVIEWVFSELMRHPRVMKNLQNELKNVVGINTMVEENDLTKLSYLDMVVKETLRLHPVVPLLAPHESMQDIVIEGYYIKKKSQIIINAWAIGRDPKVWSENSEVFYPERFINSNIDFKGQDFQLIPFGSGRRSCPGIVMGLTIVKLVLAQLVHCFNWELPCGISPDELDMNEKSGLSTPRATHLLVIPTYRLLHETSMN</sequence>
<dbReference type="Pfam" id="PF00067">
    <property type="entry name" value="p450"/>
    <property type="match status" value="3"/>
</dbReference>
<keyword evidence="9 11" id="KW-0472">Membrane</keyword>
<name>A0A371GTV7_MUCPR</name>
<feature type="transmembrane region" description="Helical" evidence="11">
    <location>
        <begin position="6"/>
        <end position="25"/>
    </location>
</feature>
<comment type="caution">
    <text evidence="12">The sequence shown here is derived from an EMBL/GenBank/DDBJ whole genome shotgun (WGS) entry which is preliminary data.</text>
</comment>